<keyword evidence="6 11" id="KW-0319">Glycerol metabolism</keyword>
<dbReference type="EC" id="2.7.1.30" evidence="11"/>
<dbReference type="CDD" id="cd07786">
    <property type="entry name" value="FGGY_EcGK_like"/>
    <property type="match status" value="1"/>
</dbReference>
<comment type="activity regulation">
    <text evidence="11">Activated by phosphorylation and inhibited by fructose 1,6-bisphosphate (FBP).</text>
</comment>
<evidence type="ECO:0000313" key="15">
    <source>
        <dbReference type="EMBL" id="MBB5182806.1"/>
    </source>
</evidence>
<keyword evidence="3 11" id="KW-0808">Transferase</keyword>
<dbReference type="GO" id="GO:0005829">
    <property type="term" value="C:cytosol"/>
    <property type="evidence" value="ECO:0007669"/>
    <property type="project" value="TreeGrafter"/>
</dbReference>
<keyword evidence="4 11" id="KW-0547">Nucleotide-binding</keyword>
<evidence type="ECO:0000259" key="13">
    <source>
        <dbReference type="Pfam" id="PF00370"/>
    </source>
</evidence>
<evidence type="ECO:0000259" key="14">
    <source>
        <dbReference type="Pfam" id="PF02782"/>
    </source>
</evidence>
<dbReference type="Pfam" id="PF00370">
    <property type="entry name" value="FGGY_N"/>
    <property type="match status" value="1"/>
</dbReference>
<dbReference type="PROSITE" id="PS00445">
    <property type="entry name" value="FGGY_KINASES_2"/>
    <property type="match status" value="1"/>
</dbReference>
<dbReference type="InterPro" id="IPR005999">
    <property type="entry name" value="Glycerol_kin"/>
</dbReference>
<evidence type="ECO:0000256" key="9">
    <source>
        <dbReference type="ARBA" id="ARBA00054633"/>
    </source>
</evidence>
<feature type="domain" description="Carbohydrate kinase FGGY C-terminal" evidence="14">
    <location>
        <begin position="261"/>
        <end position="449"/>
    </location>
</feature>
<feature type="binding site" evidence="11">
    <location>
        <position position="14"/>
    </location>
    <ligand>
        <name>ATP</name>
        <dbReference type="ChEBI" id="CHEBI:30616"/>
    </ligand>
</feature>
<evidence type="ECO:0000256" key="7">
    <source>
        <dbReference type="ARBA" id="ARBA00022840"/>
    </source>
</evidence>
<comment type="subunit">
    <text evidence="10 11">Homotetramer and homodimer (in equilibrium).</text>
</comment>
<evidence type="ECO:0000256" key="2">
    <source>
        <dbReference type="ARBA" id="ARBA00009156"/>
    </source>
</evidence>
<dbReference type="UniPathway" id="UPA00618">
    <property type="reaction ID" value="UER00672"/>
</dbReference>
<dbReference type="NCBIfam" id="TIGR01311">
    <property type="entry name" value="glycerol_kin"/>
    <property type="match status" value="1"/>
</dbReference>
<evidence type="ECO:0000256" key="11">
    <source>
        <dbReference type="HAMAP-Rule" id="MF_00186"/>
    </source>
</evidence>
<dbReference type="PIRSF" id="PIRSF000538">
    <property type="entry name" value="GlpK"/>
    <property type="match status" value="1"/>
</dbReference>
<feature type="binding site" evidence="11">
    <location>
        <position position="134"/>
    </location>
    <ligand>
        <name>sn-glycerol 3-phosphate</name>
        <dbReference type="ChEBI" id="CHEBI:57597"/>
    </ligand>
</feature>
<dbReference type="RefSeq" id="WP_183327813.1">
    <property type="nucleotide sequence ID" value="NZ_JACHHK010000003.1"/>
</dbReference>
<feature type="binding site" evidence="11">
    <location>
        <position position="266"/>
    </location>
    <ligand>
        <name>ATP</name>
        <dbReference type="ChEBI" id="CHEBI:30616"/>
    </ligand>
</feature>
<dbReference type="InterPro" id="IPR000577">
    <property type="entry name" value="Carb_kinase_FGGY"/>
</dbReference>
<dbReference type="InterPro" id="IPR018484">
    <property type="entry name" value="FGGY_N"/>
</dbReference>
<dbReference type="FunFam" id="3.30.420.40:FF:000007">
    <property type="entry name" value="Glycerol kinase"/>
    <property type="match status" value="1"/>
</dbReference>
<feature type="binding site" evidence="11">
    <location>
        <position position="245"/>
    </location>
    <ligand>
        <name>glycerol</name>
        <dbReference type="ChEBI" id="CHEBI:17754"/>
    </ligand>
</feature>
<accession>A0A7W8CWV2</accession>
<dbReference type="InterPro" id="IPR018483">
    <property type="entry name" value="Carb_kinase_FGGY_CS"/>
</dbReference>
<feature type="binding site" evidence="11">
    <location>
        <position position="18"/>
    </location>
    <ligand>
        <name>ADP</name>
        <dbReference type="ChEBI" id="CHEBI:456216"/>
    </ligand>
</feature>
<dbReference type="GO" id="GO:0004370">
    <property type="term" value="F:glycerol kinase activity"/>
    <property type="evidence" value="ECO:0007669"/>
    <property type="project" value="UniProtKB-UniRule"/>
</dbReference>
<sequence length="492" mass="54803">MNQKQYVLAIDSGTTSTRAVLFDHGCQIVGIAQQEGTLFYPYPGWVEQDAEEVWDLTVKVIHEVLAKCDVKPSQVAAIGISNQRETSVIWDKKTGKPIYHALVWQSKQTTDVCRSWASYNDMVHKKTGLRVDPYFSASKISWLLDHVEGARQRAENGDLLFGTIDTWLVWKLSGGKTHITDVSNASRTLLYNIHACQWDDELLKTFNIPAMLLPEVKATSEVYTMTDPDLLDGRSIPIGAVVGDQQAALFGQGCFVEGMVKNTFGTGGFMLMNTGQDIVDSKSGLLSTIAWKLGDRLYYALEGSIFVSGSTMKWLRDQLGLYESTKITEQWANDVEDTAGVYFVPAFVGLGAPYWNDTCKAEISGLTLGANKKHIVRAALESMAYQSKDVLDAMVKDSGIPIKNLKVDGGASANNFLLQFLSDLLRCEVERYKIQELTSLGAAFLAGMAVDYWHIEDFIIESDRVFVPKAPQEQMDAYYAGWQRAVRRCMQE</sequence>
<evidence type="ECO:0000256" key="3">
    <source>
        <dbReference type="ARBA" id="ARBA00022679"/>
    </source>
</evidence>
<evidence type="ECO:0000256" key="10">
    <source>
        <dbReference type="ARBA" id="ARBA00063665"/>
    </source>
</evidence>
<dbReference type="PROSITE" id="PS00933">
    <property type="entry name" value="FGGY_KINASES_1"/>
    <property type="match status" value="1"/>
</dbReference>
<feature type="binding site" evidence="11">
    <location>
        <position position="414"/>
    </location>
    <ligand>
        <name>ADP</name>
        <dbReference type="ChEBI" id="CHEBI:456216"/>
    </ligand>
</feature>
<evidence type="ECO:0000313" key="16">
    <source>
        <dbReference type="Proteomes" id="UP000539953"/>
    </source>
</evidence>
<evidence type="ECO:0000256" key="5">
    <source>
        <dbReference type="ARBA" id="ARBA00022777"/>
    </source>
</evidence>
<evidence type="ECO:0000256" key="6">
    <source>
        <dbReference type="ARBA" id="ARBA00022798"/>
    </source>
</evidence>
<comment type="pathway">
    <text evidence="1 11">Polyol metabolism; glycerol degradation via glycerol kinase pathway; sn-glycerol 3-phosphate from glycerol: step 1/1.</text>
</comment>
<feature type="binding site" evidence="11">
    <location>
        <position position="14"/>
    </location>
    <ligand>
        <name>ADP</name>
        <dbReference type="ChEBI" id="CHEBI:456216"/>
    </ligand>
</feature>
<evidence type="ECO:0000256" key="8">
    <source>
        <dbReference type="ARBA" id="ARBA00052101"/>
    </source>
</evidence>
<evidence type="ECO:0000256" key="1">
    <source>
        <dbReference type="ARBA" id="ARBA00005190"/>
    </source>
</evidence>
<feature type="binding site" evidence="11">
    <location>
        <position position="266"/>
    </location>
    <ligand>
        <name>ADP</name>
        <dbReference type="ChEBI" id="CHEBI:456216"/>
    </ligand>
</feature>
<dbReference type="Gene3D" id="3.30.420.40">
    <property type="match status" value="2"/>
</dbReference>
<dbReference type="GO" id="GO:0006072">
    <property type="term" value="P:glycerol-3-phosphate metabolic process"/>
    <property type="evidence" value="ECO:0007669"/>
    <property type="project" value="InterPro"/>
</dbReference>
<feature type="binding site" evidence="11">
    <location>
        <position position="14"/>
    </location>
    <ligand>
        <name>sn-glycerol 3-phosphate</name>
        <dbReference type="ChEBI" id="CHEBI:57597"/>
    </ligand>
</feature>
<comment type="caution">
    <text evidence="15">The sequence shown here is derived from an EMBL/GenBank/DDBJ whole genome shotgun (WGS) entry which is preliminary data.</text>
</comment>
<dbReference type="PANTHER" id="PTHR10196">
    <property type="entry name" value="SUGAR KINASE"/>
    <property type="match status" value="1"/>
</dbReference>
<feature type="binding site" evidence="11">
    <location>
        <position position="244"/>
    </location>
    <ligand>
        <name>sn-glycerol 3-phosphate</name>
        <dbReference type="ChEBI" id="CHEBI:57597"/>
    </ligand>
</feature>
<dbReference type="InterPro" id="IPR043129">
    <property type="entry name" value="ATPase_NBD"/>
</dbReference>
<feature type="binding site" evidence="11">
    <location>
        <position position="84"/>
    </location>
    <ligand>
        <name>sn-glycerol 3-phosphate</name>
        <dbReference type="ChEBI" id="CHEBI:57597"/>
    </ligand>
</feature>
<feature type="binding site" evidence="11">
    <location>
        <position position="134"/>
    </location>
    <ligand>
        <name>glycerol</name>
        <dbReference type="ChEBI" id="CHEBI:17754"/>
    </ligand>
</feature>
<feature type="binding site" evidence="11">
    <location>
        <position position="309"/>
    </location>
    <ligand>
        <name>ADP</name>
        <dbReference type="ChEBI" id="CHEBI:456216"/>
    </ligand>
</feature>
<comment type="caution">
    <text evidence="11">Lacks conserved residue(s) required for the propagation of feature annotation.</text>
</comment>
<feature type="binding site" evidence="11">
    <location>
        <position position="410"/>
    </location>
    <ligand>
        <name>ADP</name>
        <dbReference type="ChEBI" id="CHEBI:456216"/>
    </ligand>
</feature>
<name>A0A7W8CWV2_9FIRM</name>
<comment type="similarity">
    <text evidence="2 11 12">Belongs to the FGGY kinase family.</text>
</comment>
<organism evidence="15 16">
    <name type="scientific">Catenisphaera adipataccumulans</name>
    <dbReference type="NCBI Taxonomy" id="700500"/>
    <lineage>
        <taxon>Bacteria</taxon>
        <taxon>Bacillati</taxon>
        <taxon>Bacillota</taxon>
        <taxon>Erysipelotrichia</taxon>
        <taxon>Erysipelotrichales</taxon>
        <taxon>Erysipelotrichaceae</taxon>
        <taxon>Catenisphaera</taxon>
    </lineage>
</organism>
<dbReference type="Proteomes" id="UP000539953">
    <property type="component" value="Unassembled WGS sequence"/>
</dbReference>
<feature type="binding site" evidence="11">
    <location>
        <position position="85"/>
    </location>
    <ligand>
        <name>sn-glycerol 3-phosphate</name>
        <dbReference type="ChEBI" id="CHEBI:57597"/>
    </ligand>
</feature>
<proteinExistence type="inferred from homology"/>
<reference evidence="15 16" key="1">
    <citation type="submission" date="2020-08" db="EMBL/GenBank/DDBJ databases">
        <title>Genomic Encyclopedia of Type Strains, Phase IV (KMG-IV): sequencing the most valuable type-strain genomes for metagenomic binning, comparative biology and taxonomic classification.</title>
        <authorList>
            <person name="Goeker M."/>
        </authorList>
    </citation>
    <scope>NUCLEOTIDE SEQUENCE [LARGE SCALE GENOMIC DNA]</scope>
    <source>
        <strain evidence="15 16">DSM 25799</strain>
    </source>
</reference>
<feature type="binding site" evidence="11">
    <location>
        <position position="85"/>
    </location>
    <ligand>
        <name>glycerol</name>
        <dbReference type="ChEBI" id="CHEBI:17754"/>
    </ligand>
</feature>
<evidence type="ECO:0000256" key="12">
    <source>
        <dbReference type="RuleBase" id="RU003733"/>
    </source>
</evidence>
<dbReference type="HAMAP" id="MF_00186">
    <property type="entry name" value="Glycerol_kin"/>
    <property type="match status" value="1"/>
</dbReference>
<feature type="binding site" evidence="11">
    <location>
        <position position="309"/>
    </location>
    <ligand>
        <name>ATP</name>
        <dbReference type="ChEBI" id="CHEBI:30616"/>
    </ligand>
</feature>
<dbReference type="Pfam" id="PF02782">
    <property type="entry name" value="FGGY_C"/>
    <property type="match status" value="1"/>
</dbReference>
<feature type="binding site" evidence="11">
    <location>
        <position position="15"/>
    </location>
    <ligand>
        <name>ATP</name>
        <dbReference type="ChEBI" id="CHEBI:30616"/>
    </ligand>
</feature>
<dbReference type="PANTHER" id="PTHR10196:SF69">
    <property type="entry name" value="GLYCEROL KINASE"/>
    <property type="match status" value="1"/>
</dbReference>
<gene>
    <name evidence="11" type="primary">glpK</name>
    <name evidence="15" type="ORF">HNQ47_000826</name>
</gene>
<dbReference type="InterPro" id="IPR018485">
    <property type="entry name" value="FGGY_C"/>
</dbReference>
<dbReference type="GO" id="GO:0019563">
    <property type="term" value="P:glycerol catabolic process"/>
    <property type="evidence" value="ECO:0007669"/>
    <property type="project" value="UniProtKB-UniRule"/>
</dbReference>
<feature type="domain" description="Carbohydrate kinase FGGY N-terminal" evidence="13">
    <location>
        <begin position="6"/>
        <end position="251"/>
    </location>
</feature>
<dbReference type="SUPFAM" id="SSF53067">
    <property type="entry name" value="Actin-like ATPase domain"/>
    <property type="match status" value="2"/>
</dbReference>
<keyword evidence="5 11" id="KW-0418">Kinase</keyword>
<evidence type="ECO:0000256" key="4">
    <source>
        <dbReference type="ARBA" id="ARBA00022741"/>
    </source>
</evidence>
<dbReference type="AlphaFoldDB" id="A0A7W8CWV2"/>
<comment type="catalytic activity">
    <reaction evidence="8 11">
        <text>glycerol + ATP = sn-glycerol 3-phosphate + ADP + H(+)</text>
        <dbReference type="Rhea" id="RHEA:21644"/>
        <dbReference type="ChEBI" id="CHEBI:15378"/>
        <dbReference type="ChEBI" id="CHEBI:17754"/>
        <dbReference type="ChEBI" id="CHEBI:30616"/>
        <dbReference type="ChEBI" id="CHEBI:57597"/>
        <dbReference type="ChEBI" id="CHEBI:456216"/>
        <dbReference type="EC" id="2.7.1.30"/>
    </reaction>
</comment>
<feature type="binding site" evidence="11">
    <location>
        <position position="410"/>
    </location>
    <ligand>
        <name>ATP</name>
        <dbReference type="ChEBI" id="CHEBI:30616"/>
    </ligand>
</feature>
<feature type="binding site" evidence="11">
    <location>
        <position position="16"/>
    </location>
    <ligand>
        <name>ATP</name>
        <dbReference type="ChEBI" id="CHEBI:30616"/>
    </ligand>
</feature>
<comment type="function">
    <text evidence="9 11">Key enzyme in the regulation of glycerol uptake and metabolism. Catalyzes the phosphorylation of glycerol to yield sn-glycerol 3-phosphate.</text>
</comment>
<dbReference type="FunFam" id="3.30.420.40:FF:000008">
    <property type="entry name" value="Glycerol kinase"/>
    <property type="match status" value="1"/>
</dbReference>
<keyword evidence="16" id="KW-1185">Reference proteome</keyword>
<feature type="binding site" evidence="11">
    <location>
        <position position="84"/>
    </location>
    <ligand>
        <name>glycerol</name>
        <dbReference type="ChEBI" id="CHEBI:17754"/>
    </ligand>
</feature>
<keyword evidence="7 11" id="KW-0067">ATP-binding</keyword>
<dbReference type="GO" id="GO:0005524">
    <property type="term" value="F:ATP binding"/>
    <property type="evidence" value="ECO:0007669"/>
    <property type="project" value="UniProtKB-UniRule"/>
</dbReference>
<dbReference type="NCBIfam" id="NF000756">
    <property type="entry name" value="PRK00047.1"/>
    <property type="match status" value="1"/>
</dbReference>
<feature type="binding site" evidence="11">
    <location>
        <position position="244"/>
    </location>
    <ligand>
        <name>glycerol</name>
        <dbReference type="ChEBI" id="CHEBI:17754"/>
    </ligand>
</feature>
<protein>
    <recommendedName>
        <fullName evidence="11">Glycerol kinase</fullName>
        <ecNumber evidence="11">2.7.1.30</ecNumber>
    </recommendedName>
    <alternativeName>
        <fullName evidence="11">ATP:glycerol 3-phosphotransferase</fullName>
    </alternativeName>
    <alternativeName>
        <fullName evidence="11">Glycerokinase</fullName>
        <shortName evidence="11">GK</shortName>
    </alternativeName>
</protein>
<dbReference type="EMBL" id="JACHHK010000003">
    <property type="protein sequence ID" value="MBB5182806.1"/>
    <property type="molecule type" value="Genomic_DNA"/>
</dbReference>